<accession>A0ABR8JE29</accession>
<dbReference type="PROSITE" id="PS50228">
    <property type="entry name" value="SUEL_LECTIN"/>
    <property type="match status" value="1"/>
</dbReference>
<dbReference type="InterPro" id="IPR036116">
    <property type="entry name" value="FN3_sf"/>
</dbReference>
<name>A0ABR8JE29_9BACT</name>
<gene>
    <name evidence="2" type="ORF">IC231_02025</name>
</gene>
<dbReference type="InterPro" id="IPR026444">
    <property type="entry name" value="Secre_tail"/>
</dbReference>
<dbReference type="Gene3D" id="2.60.40.10">
    <property type="entry name" value="Immunoglobulins"/>
    <property type="match status" value="2"/>
</dbReference>
<dbReference type="Pfam" id="PF19077">
    <property type="entry name" value="Big_13"/>
    <property type="match status" value="1"/>
</dbReference>
<organism evidence="2 3">
    <name type="scientific">Hymenobacter duratus</name>
    <dbReference type="NCBI Taxonomy" id="2771356"/>
    <lineage>
        <taxon>Bacteria</taxon>
        <taxon>Pseudomonadati</taxon>
        <taxon>Bacteroidota</taxon>
        <taxon>Cytophagia</taxon>
        <taxon>Cytophagales</taxon>
        <taxon>Hymenobacteraceae</taxon>
        <taxon>Hymenobacter</taxon>
    </lineage>
</organism>
<evidence type="ECO:0000313" key="2">
    <source>
        <dbReference type="EMBL" id="MBD2713808.1"/>
    </source>
</evidence>
<dbReference type="InterPro" id="IPR043159">
    <property type="entry name" value="Lectin_gal-bd_sf"/>
</dbReference>
<dbReference type="SUPFAM" id="SSF49265">
    <property type="entry name" value="Fibronectin type III"/>
    <property type="match status" value="1"/>
</dbReference>
<reference evidence="2 3" key="1">
    <citation type="submission" date="2020-09" db="EMBL/GenBank/DDBJ databases">
        <authorList>
            <person name="Kim M.K."/>
        </authorList>
    </citation>
    <scope>NUCLEOTIDE SEQUENCE [LARGE SCALE GENOMIC DNA]</scope>
    <source>
        <strain evidence="2 3">BT646</strain>
    </source>
</reference>
<keyword evidence="3" id="KW-1185">Reference proteome</keyword>
<dbReference type="CDD" id="cd22842">
    <property type="entry name" value="Gal_Rha_Lectin_BGal"/>
    <property type="match status" value="1"/>
</dbReference>
<dbReference type="RefSeq" id="WP_190782947.1">
    <property type="nucleotide sequence ID" value="NZ_JACWZZ010000001.1"/>
</dbReference>
<evidence type="ECO:0000259" key="1">
    <source>
        <dbReference type="PROSITE" id="PS50228"/>
    </source>
</evidence>
<protein>
    <submittedName>
        <fullName evidence="2">Choice-of-anchor J domain-containing protein</fullName>
    </submittedName>
</protein>
<evidence type="ECO:0000313" key="3">
    <source>
        <dbReference type="Proteomes" id="UP000642468"/>
    </source>
</evidence>
<dbReference type="NCBIfam" id="TIGR04183">
    <property type="entry name" value="Por_Secre_tail"/>
    <property type="match status" value="1"/>
</dbReference>
<dbReference type="InterPro" id="IPR000922">
    <property type="entry name" value="Lectin_gal-bd_dom"/>
</dbReference>
<dbReference type="EMBL" id="JACWZZ010000001">
    <property type="protein sequence ID" value="MBD2713808.1"/>
    <property type="molecule type" value="Genomic_DNA"/>
</dbReference>
<sequence length="1603" mass="162267">MQTRYSCARRGLRALGELCAPWSLVLALWLGLAATAPAQAQLSTLSESFDVAPPAGWVIRNQSQPVGTTSWFQGNTIDFPPQSSSGYIAANYENVSSQGTISSWLLTPELSLVNGSTFRFWTRAVAGSSYPDRLQVRLSTAGASTNVGASATDVGDFTTLALEINPGLTIGGYPSSWTQYTVTVTGVPSLMTGRFAFRYFVTNGGVLGNNSDYIGIDEVVYQQAAVAPTVTTAAATTIGSTSAVLGGNVTAIGSAAVTQRGVLYSATNTTPAIGGTGVTQDANGTGAGTFSETVAGLAAGTTYYVRAYAINSAGTSYGTVQPFTTATTVTSIVRASTTNPTNAGSVSFTVTFASPVTGISISNFSVTTTGGLSGASISSLVGSGTTYTVNVNTGTGNGTLRLDLTSSSGISPTVSELPFTGGQPYDIDKTRPAVAISSTAGASGSSTGTAPIPFTVTFSENVSGFVGGDVTVTNGAITGNVVNGTSPGTVYTFTVTPTAGGPVTVNVPANVAQDAASNFNTAAAGAYSLTYVLPATPAPVVTVPANGSQLSTGTPTYSGTASASAVITVYVDGTTVGTTTASTAGSWTLVQPTALAQGSHTVYATAQLSGRTVSVNSNTNTFTVCPAPVATARPVALVLDANGSATLAATAVNNGSTANCGPATAGSLTLQKWTTGVAFGEVPEGQTLTLTAPAGARFVSVEFASYGTPTGSAGNYALSGCHATTSLSVVEAALLGQNTGSIVASNTTFGDPCVGTFKKLAVRATYAYPVGTPAAQLTYGCAEAGLNYAALLVTDAGGNTALALTTVTVTDNRAPAQGTLPAAPALALTNVPEATGYGVLYQLDMPANANFGALAAVPYTINNSSNTQLGTPARVAYFMELTNGSGTQWVWASMDNFASTLTQLGLPHRLANPVNWHQSVSNLNVFSNAGGTLATGTNLGTGRVEMWPGDYAQANTDNVPGASGSVYDFGDQATNTNGYGSFQVHNLAARQTVLAYNAWHKTDGDDVGIGNQVGGSGNPDWTFARNVGNYTVKSLYVLVPNTNAFTQPATVALGADGTATVAGSQLTTAAATDNCGVASITVSPNTFTCAQVGTPQTVRVTLTDASGNTATQSAVVTVTVPPTATTTWNGSASTTWTDCANWSYGKVPDAATNAIIPTGLSRYPSLSAGTVAVKDLTIEAPITLGSAATVQVNGNFAYSGTDPLGGTIAFVGTAATHTLGGTGTAALTNVSVNKTAGTVELQRNLTLDGTLTFAPGAANVGILNTGSAYRLTLGAAASLSETETSYVLGQVAVSRTLAAGATQPFGGIGLTLTPAAGSTAPGLTPVVRTTGTALTGVDNSVSILRNFDIQPATRTGLDVTMVFSYFEHELNAIPEANLVLFKSETGAPDTWANQRFTSRSAAANTVTKAGIRSFSIWTLGNSAAPLPVELTAFTATAEGPHTVRLAWATASEKNSARFEVERSLDGATFGDVATVQAAGSSSTSRTYTTVDRQLPTGASMLYYRLRQVDQDGTFSHSPVRAVALSAATPAVRLMMVPNPTTGATTLAGAKAGATVQVFDAVGRLVLTATADATGMARLVLPAGQPAGVYVVRSGTQATRLVLE</sequence>
<dbReference type="Gene3D" id="2.60.120.200">
    <property type="match status" value="1"/>
</dbReference>
<dbReference type="InterPro" id="IPR044016">
    <property type="entry name" value="Big_13"/>
</dbReference>
<dbReference type="Pfam" id="PF02140">
    <property type="entry name" value="SUEL_Lectin"/>
    <property type="match status" value="1"/>
</dbReference>
<proteinExistence type="predicted"/>
<dbReference type="Gene3D" id="2.60.120.740">
    <property type="match status" value="1"/>
</dbReference>
<feature type="domain" description="SUEL-type lectin" evidence="1">
    <location>
        <begin position="682"/>
        <end position="767"/>
    </location>
</feature>
<dbReference type="Proteomes" id="UP000642468">
    <property type="component" value="Unassembled WGS sequence"/>
</dbReference>
<dbReference type="InterPro" id="IPR013783">
    <property type="entry name" value="Ig-like_fold"/>
</dbReference>
<dbReference type="NCBIfam" id="NF038128">
    <property type="entry name" value="choice_anch_J"/>
    <property type="match status" value="1"/>
</dbReference>
<comment type="caution">
    <text evidence="2">The sequence shown here is derived from an EMBL/GenBank/DDBJ whole genome shotgun (WGS) entry which is preliminary data.</text>
</comment>